<keyword evidence="2" id="KW-1185">Reference proteome</keyword>
<dbReference type="AlphaFoldDB" id="A0A7X0VI10"/>
<proteinExistence type="predicted"/>
<gene>
    <name evidence="1" type="ORF">H7C19_27690</name>
</gene>
<accession>A0A7X0VI10</accession>
<reference evidence="1 2" key="1">
    <citation type="submission" date="2020-08" db="EMBL/GenBank/DDBJ databases">
        <title>Cohnella phylogeny.</title>
        <authorList>
            <person name="Dunlap C."/>
        </authorList>
    </citation>
    <scope>NUCLEOTIDE SEQUENCE [LARGE SCALE GENOMIC DNA]</scope>
    <source>
        <strain evidence="1 2">DSM 28246</strain>
    </source>
</reference>
<dbReference type="Proteomes" id="UP000547209">
    <property type="component" value="Unassembled WGS sequence"/>
</dbReference>
<name>A0A7X0VI10_9BACL</name>
<dbReference type="RefSeq" id="WP_185672330.1">
    <property type="nucleotide sequence ID" value="NZ_JACJVP010000047.1"/>
</dbReference>
<dbReference type="EMBL" id="JACJVP010000047">
    <property type="protein sequence ID" value="MBB6674471.1"/>
    <property type="molecule type" value="Genomic_DNA"/>
</dbReference>
<evidence type="ECO:0000313" key="1">
    <source>
        <dbReference type="EMBL" id="MBB6674471.1"/>
    </source>
</evidence>
<comment type="caution">
    <text evidence="1">The sequence shown here is derived from an EMBL/GenBank/DDBJ whole genome shotgun (WGS) entry which is preliminary data.</text>
</comment>
<organism evidence="1 2">
    <name type="scientific">Cohnella nanjingensis</name>
    <dbReference type="NCBI Taxonomy" id="1387779"/>
    <lineage>
        <taxon>Bacteria</taxon>
        <taxon>Bacillati</taxon>
        <taxon>Bacillota</taxon>
        <taxon>Bacilli</taxon>
        <taxon>Bacillales</taxon>
        <taxon>Paenibacillaceae</taxon>
        <taxon>Cohnella</taxon>
    </lineage>
</organism>
<evidence type="ECO:0000313" key="2">
    <source>
        <dbReference type="Proteomes" id="UP000547209"/>
    </source>
</evidence>
<sequence>MKKLLIAIIVLIVFVGAGGALAYWYVSPDKKLDLQYEEVPLEQRGLDMLRRLSTELVLTEADVNNLAKASIARNPQYSKDVVIQGAAFRLSGTDRLVADLNIRVADRVPVGLTLTYRLSWDDPNLTATVEKASVKDVGLPADNFDDVVIPLGRELPKLMKVKDVNVRDGEVVVSFHKPTLKDLQDLLR</sequence>
<protein>
    <recommendedName>
        <fullName evidence="3">DUF2140 family protein</fullName>
    </recommendedName>
</protein>
<evidence type="ECO:0008006" key="3">
    <source>
        <dbReference type="Google" id="ProtNLM"/>
    </source>
</evidence>